<dbReference type="Pfam" id="PF09815">
    <property type="entry name" value="XK-related"/>
    <property type="match status" value="1"/>
</dbReference>
<keyword evidence="5 7" id="KW-1133">Transmembrane helix</keyword>
<comment type="similarity">
    <text evidence="2 7">Belongs to the XK family.</text>
</comment>
<feature type="transmembrane region" description="Helical" evidence="7">
    <location>
        <begin position="43"/>
        <end position="67"/>
    </location>
</feature>
<dbReference type="InterPro" id="IPR050895">
    <property type="entry name" value="XK-related_scramblase"/>
</dbReference>
<evidence type="ECO:0000256" key="4">
    <source>
        <dbReference type="ARBA" id="ARBA00022692"/>
    </source>
</evidence>
<organism evidence="8">
    <name type="scientific">Darwinula stevensoni</name>
    <dbReference type="NCBI Taxonomy" id="69355"/>
    <lineage>
        <taxon>Eukaryota</taxon>
        <taxon>Metazoa</taxon>
        <taxon>Ecdysozoa</taxon>
        <taxon>Arthropoda</taxon>
        <taxon>Crustacea</taxon>
        <taxon>Oligostraca</taxon>
        <taxon>Ostracoda</taxon>
        <taxon>Podocopa</taxon>
        <taxon>Podocopida</taxon>
        <taxon>Darwinulocopina</taxon>
        <taxon>Darwinuloidea</taxon>
        <taxon>Darwinulidae</taxon>
        <taxon>Darwinula</taxon>
    </lineage>
</organism>
<evidence type="ECO:0000256" key="5">
    <source>
        <dbReference type="ARBA" id="ARBA00022989"/>
    </source>
</evidence>
<dbReference type="InterPro" id="IPR018629">
    <property type="entry name" value="XK-rel"/>
</dbReference>
<comment type="subcellular location">
    <subcellularLocation>
        <location evidence="1">Cell membrane</location>
        <topology evidence="1">Multi-pass membrane protein</topology>
    </subcellularLocation>
    <subcellularLocation>
        <location evidence="7">Membrane</location>
        <topology evidence="7">Multi-pass membrane protein</topology>
    </subcellularLocation>
</comment>
<keyword evidence="9" id="KW-1185">Reference proteome</keyword>
<dbReference type="AlphaFoldDB" id="A0A7R8ZY88"/>
<dbReference type="PANTHER" id="PTHR16024:SF28">
    <property type="entry name" value="XK-RELATED PROTEIN"/>
    <property type="match status" value="1"/>
</dbReference>
<gene>
    <name evidence="8" type="ORF">DSTB1V02_LOCUS824</name>
</gene>
<keyword evidence="3" id="KW-1003">Cell membrane</keyword>
<evidence type="ECO:0000313" key="9">
    <source>
        <dbReference type="Proteomes" id="UP000677054"/>
    </source>
</evidence>
<feature type="transmembrane region" description="Helical" evidence="7">
    <location>
        <begin position="79"/>
        <end position="97"/>
    </location>
</feature>
<feature type="transmembrane region" description="Helical" evidence="7">
    <location>
        <begin position="12"/>
        <end position="37"/>
    </location>
</feature>
<dbReference type="EMBL" id="LR899582">
    <property type="protein sequence ID" value="CAD7240818.1"/>
    <property type="molecule type" value="Genomic_DNA"/>
</dbReference>
<reference evidence="8" key="1">
    <citation type="submission" date="2020-11" db="EMBL/GenBank/DDBJ databases">
        <authorList>
            <person name="Tran Van P."/>
        </authorList>
    </citation>
    <scope>NUCLEOTIDE SEQUENCE</scope>
</reference>
<evidence type="ECO:0000256" key="6">
    <source>
        <dbReference type="ARBA" id="ARBA00023136"/>
    </source>
</evidence>
<dbReference type="OrthoDB" id="6356248at2759"/>
<evidence type="ECO:0000313" key="8">
    <source>
        <dbReference type="EMBL" id="CAD7240818.1"/>
    </source>
</evidence>
<dbReference type="PANTHER" id="PTHR16024">
    <property type="entry name" value="XK-RELATED PROTEIN"/>
    <property type="match status" value="1"/>
</dbReference>
<proteinExistence type="inferred from homology"/>
<keyword evidence="6 7" id="KW-0472">Membrane</keyword>
<evidence type="ECO:0000256" key="1">
    <source>
        <dbReference type="ARBA" id="ARBA00004651"/>
    </source>
</evidence>
<dbReference type="EMBL" id="CAJPEV010000065">
    <property type="protein sequence ID" value="CAG0879932.1"/>
    <property type="molecule type" value="Genomic_DNA"/>
</dbReference>
<sequence length="416" mass="47693">MCHKEKKKQDDFGIFEASLVLFSLGTLFIDIDAILVYKYIFDYGFITWGWLTLGLALVPSIVVHFFSLRWYIYDGESSAVIWLLHFSQLGILHRYLVVLKTGFEAAVMNHRDTFQRLYQQQRDISMLRLFESFMESAPQLLLQGYIIIVADDWHAWTGACSMLVYYRYFHPSGPIQVEFCCWRVKATPQKPQHNLQPSGLKFWSPPISRGDTLRPYDFKGSYIPTTRYQEESEPDGKVIHIPHATSFPNLECHQGSKASIQHATMYPGIQCASIYGSSLPNIHNSTPHSSSHFMGSMVPCWSEVILSSIPICSQPLRKSQTYAGFEEQLSDFLPNHEFETSVDESKCNYFLSGEEPSLDTSHTFEKISQKTMSLTCEEMKNEHNYALIDRTDQSNISKTGKVSQLIQQFETSVSFL</sequence>
<dbReference type="Proteomes" id="UP000677054">
    <property type="component" value="Unassembled WGS sequence"/>
</dbReference>
<name>A0A7R8ZY88_9CRUS</name>
<protein>
    <recommendedName>
        <fullName evidence="7">XK-related protein</fullName>
    </recommendedName>
</protein>
<accession>A0A7R8ZY88</accession>
<evidence type="ECO:0000256" key="7">
    <source>
        <dbReference type="RuleBase" id="RU910716"/>
    </source>
</evidence>
<dbReference type="GO" id="GO:0005886">
    <property type="term" value="C:plasma membrane"/>
    <property type="evidence" value="ECO:0007669"/>
    <property type="project" value="UniProtKB-SubCell"/>
</dbReference>
<evidence type="ECO:0000256" key="3">
    <source>
        <dbReference type="ARBA" id="ARBA00022475"/>
    </source>
</evidence>
<keyword evidence="4 7" id="KW-0812">Transmembrane</keyword>
<evidence type="ECO:0000256" key="2">
    <source>
        <dbReference type="ARBA" id="ARBA00008789"/>
    </source>
</evidence>